<dbReference type="PANTHER" id="PTHR23026:SF123">
    <property type="entry name" value="NAD(P)H NITROREDUCTASE RV3131-RELATED"/>
    <property type="match status" value="1"/>
</dbReference>
<dbReference type="KEGG" id="nyu:D7D52_17480"/>
<dbReference type="AlphaFoldDB" id="A0A386ZCG8"/>
<dbReference type="Proteomes" id="UP000267164">
    <property type="component" value="Chromosome"/>
</dbReference>
<dbReference type="Gene3D" id="3.40.109.10">
    <property type="entry name" value="NADH Oxidase"/>
    <property type="match status" value="1"/>
</dbReference>
<sequence>MTHPRPETIHAALRLALRAPSVHNSQPWRWRQADGELHLHADRSRHLPATDPQSRALMLSCGAALHHVLVALSALGWGSAVTYAPDPHDPDHLATIRLARRAPTTTDICLTAAILLRRSDRRRFANSQVPRRYLRAAVDYAARFGAQVRPVTDASREQLGKLMHRAAEQHAGDAQYQVELASWSGRRHGHDGVPARNAAPVRAADTLPIREFTDPVLLDAAGDTDAAEWLVVCTERDDDTARLRAGETLSALLLAATDLRLGTSIQTEPLGVPALREEIRFSLCDSSYPQAMVRAGWMRASAAPLPETPRRELADVFTDHTGGAHAPQGEGSPGA</sequence>
<dbReference type="EMBL" id="CP032568">
    <property type="protein sequence ID" value="AYF75361.1"/>
    <property type="molecule type" value="Genomic_DNA"/>
</dbReference>
<dbReference type="InterPro" id="IPR000415">
    <property type="entry name" value="Nitroreductase-like"/>
</dbReference>
<dbReference type="InterPro" id="IPR050627">
    <property type="entry name" value="Nitroreductase/BluB"/>
</dbReference>
<evidence type="ECO:0000313" key="1">
    <source>
        <dbReference type="EMBL" id="AYF75361.1"/>
    </source>
</evidence>
<organism evidence="1 2">
    <name type="scientific">Nocardia yunnanensis</name>
    <dbReference type="NCBI Taxonomy" id="2382165"/>
    <lineage>
        <taxon>Bacteria</taxon>
        <taxon>Bacillati</taxon>
        <taxon>Actinomycetota</taxon>
        <taxon>Actinomycetes</taxon>
        <taxon>Mycobacteriales</taxon>
        <taxon>Nocardiaceae</taxon>
        <taxon>Nocardia</taxon>
    </lineage>
</organism>
<dbReference type="PANTHER" id="PTHR23026">
    <property type="entry name" value="NADPH NITROREDUCTASE"/>
    <property type="match status" value="1"/>
</dbReference>
<dbReference type="GO" id="GO:0016491">
    <property type="term" value="F:oxidoreductase activity"/>
    <property type="evidence" value="ECO:0007669"/>
    <property type="project" value="InterPro"/>
</dbReference>
<proteinExistence type="predicted"/>
<name>A0A386ZCG8_9NOCA</name>
<dbReference type="OrthoDB" id="8156917at2"/>
<dbReference type="SUPFAM" id="SSF55469">
    <property type="entry name" value="FMN-dependent nitroreductase-like"/>
    <property type="match status" value="2"/>
</dbReference>
<protein>
    <recommendedName>
        <fullName evidence="3">NAD(P)H nitroreductase</fullName>
    </recommendedName>
</protein>
<accession>A0A386ZCG8</accession>
<dbReference type="RefSeq" id="WP_120737795.1">
    <property type="nucleotide sequence ID" value="NZ_CP032568.1"/>
</dbReference>
<keyword evidence="2" id="KW-1185">Reference proteome</keyword>
<evidence type="ECO:0000313" key="2">
    <source>
        <dbReference type="Proteomes" id="UP000267164"/>
    </source>
</evidence>
<dbReference type="NCBIfam" id="NF047509">
    <property type="entry name" value="Rv3131_FMN_oxido"/>
    <property type="match status" value="1"/>
</dbReference>
<reference evidence="1 2" key="1">
    <citation type="submission" date="2018-09" db="EMBL/GenBank/DDBJ databases">
        <title>Nocardia yunnanensis sp. nov., an actinomycete isolated from a soil sample.</title>
        <authorList>
            <person name="Zhang J."/>
        </authorList>
    </citation>
    <scope>NUCLEOTIDE SEQUENCE [LARGE SCALE GENOMIC DNA]</scope>
    <source>
        <strain evidence="1 2">CFHS0054</strain>
    </source>
</reference>
<gene>
    <name evidence="1" type="ORF">D7D52_17480</name>
</gene>
<evidence type="ECO:0008006" key="3">
    <source>
        <dbReference type="Google" id="ProtNLM"/>
    </source>
</evidence>